<sequence>MYCVIMAGGSGTRFWPLSRRAKPKQLLDIVGDKSMLQMTVDRLKKLKVVEGIFIVTGAELAEKILKSIKGISAENIIIEPSGKNTAPCIGLAALRIGKLQKDAVMGVFPADHLIVGHRKFVRAISTSNRLAKQNQTVVTIGIIPTFPSTAYGYIQHTKESTAHYLDAHSLKAFAEKPHLRLAERFIESGDFLWNSGIFFWRVDVLMDLMKTHLPDLYDRLQKIKFLLNQKEDITAIWEDIVPQSIDYGIMEKVASNAYVVRADFDWNDVGSWNAVCDILQKNKKRNVVRGNGLVLNGKENFIHSYDHFTAVLGLDNIVVVHTEDATLVVHKDQAEEVKLLVEKMGKTNRNDLL</sequence>
<keyword evidence="2" id="KW-0548">Nucleotidyltransferase</keyword>
<dbReference type="GO" id="GO:0004475">
    <property type="term" value="F:mannose-1-phosphate guanylyltransferase (GTP) activity"/>
    <property type="evidence" value="ECO:0007669"/>
    <property type="project" value="InterPro"/>
</dbReference>
<dbReference type="Pfam" id="PF00483">
    <property type="entry name" value="NTP_transferase"/>
    <property type="match status" value="1"/>
</dbReference>
<evidence type="ECO:0000256" key="1">
    <source>
        <dbReference type="ARBA" id="ARBA00022679"/>
    </source>
</evidence>
<dbReference type="InterPro" id="IPR049577">
    <property type="entry name" value="GMPP_N"/>
</dbReference>
<dbReference type="PANTHER" id="PTHR46390">
    <property type="entry name" value="MANNOSE-1-PHOSPHATE GUANYLYLTRANSFERASE"/>
    <property type="match status" value="1"/>
</dbReference>
<keyword evidence="1" id="KW-0808">Transferase</keyword>
<evidence type="ECO:0000256" key="4">
    <source>
        <dbReference type="ARBA" id="ARBA00023134"/>
    </source>
</evidence>
<feature type="domain" description="MannoseP isomerase/GMP-like beta-helix" evidence="6">
    <location>
        <begin position="291"/>
        <end position="343"/>
    </location>
</feature>
<dbReference type="EMBL" id="UINC01004220">
    <property type="protein sequence ID" value="SVA12700.1"/>
    <property type="molecule type" value="Genomic_DNA"/>
</dbReference>
<organism evidence="7">
    <name type="scientific">marine metagenome</name>
    <dbReference type="NCBI Taxonomy" id="408172"/>
    <lineage>
        <taxon>unclassified sequences</taxon>
        <taxon>metagenomes</taxon>
        <taxon>ecological metagenomes</taxon>
    </lineage>
</organism>
<accession>A0A381T942</accession>
<evidence type="ECO:0000313" key="7">
    <source>
        <dbReference type="EMBL" id="SVA12700.1"/>
    </source>
</evidence>
<evidence type="ECO:0000259" key="5">
    <source>
        <dbReference type="Pfam" id="PF00483"/>
    </source>
</evidence>
<dbReference type="InterPro" id="IPR005835">
    <property type="entry name" value="NTP_transferase_dom"/>
</dbReference>
<dbReference type="Pfam" id="PF22640">
    <property type="entry name" value="ManC_GMP_beta-helix"/>
    <property type="match status" value="1"/>
</dbReference>
<proteinExistence type="predicted"/>
<reference evidence="7" key="1">
    <citation type="submission" date="2018-05" db="EMBL/GenBank/DDBJ databases">
        <authorList>
            <person name="Lanie J.A."/>
            <person name="Ng W.-L."/>
            <person name="Kazmierczak K.M."/>
            <person name="Andrzejewski T.M."/>
            <person name="Davidsen T.M."/>
            <person name="Wayne K.J."/>
            <person name="Tettelin H."/>
            <person name="Glass J.I."/>
            <person name="Rusch D."/>
            <person name="Podicherti R."/>
            <person name="Tsui H.-C.T."/>
            <person name="Winkler M.E."/>
        </authorList>
    </citation>
    <scope>NUCLEOTIDE SEQUENCE</scope>
</reference>
<evidence type="ECO:0000256" key="3">
    <source>
        <dbReference type="ARBA" id="ARBA00022741"/>
    </source>
</evidence>
<dbReference type="PANTHER" id="PTHR46390:SF1">
    <property type="entry name" value="MANNOSE-1-PHOSPHATE GUANYLYLTRANSFERASE"/>
    <property type="match status" value="1"/>
</dbReference>
<dbReference type="GO" id="GO:0005525">
    <property type="term" value="F:GTP binding"/>
    <property type="evidence" value="ECO:0007669"/>
    <property type="project" value="UniProtKB-KW"/>
</dbReference>
<dbReference type="CDD" id="cd02509">
    <property type="entry name" value="GDP-M1P_Guanylyltransferase"/>
    <property type="match status" value="1"/>
</dbReference>
<name>A0A381T942_9ZZZZ</name>
<feature type="domain" description="Nucleotidyl transferase" evidence="5">
    <location>
        <begin position="4"/>
        <end position="282"/>
    </location>
</feature>
<evidence type="ECO:0000259" key="6">
    <source>
        <dbReference type="Pfam" id="PF22640"/>
    </source>
</evidence>
<dbReference type="AlphaFoldDB" id="A0A381T942"/>
<protein>
    <recommendedName>
        <fullName evidence="8">Nucleotidyl transferase domain-containing protein</fullName>
    </recommendedName>
</protein>
<dbReference type="InterPro" id="IPR054566">
    <property type="entry name" value="ManC/GMP-like_b-helix"/>
</dbReference>
<keyword evidence="3" id="KW-0547">Nucleotide-binding</keyword>
<dbReference type="FunFam" id="3.90.550.10:FF:000046">
    <property type="entry name" value="Mannose-1-phosphate guanylyltransferase (GDP)"/>
    <property type="match status" value="1"/>
</dbReference>
<keyword evidence="4" id="KW-0342">GTP-binding</keyword>
<dbReference type="GO" id="GO:0009298">
    <property type="term" value="P:GDP-mannose biosynthetic process"/>
    <property type="evidence" value="ECO:0007669"/>
    <property type="project" value="TreeGrafter"/>
</dbReference>
<evidence type="ECO:0000256" key="2">
    <source>
        <dbReference type="ARBA" id="ARBA00022695"/>
    </source>
</evidence>
<dbReference type="SUPFAM" id="SSF53448">
    <property type="entry name" value="Nucleotide-diphospho-sugar transferases"/>
    <property type="match status" value="1"/>
</dbReference>
<evidence type="ECO:0008006" key="8">
    <source>
        <dbReference type="Google" id="ProtNLM"/>
    </source>
</evidence>
<dbReference type="InterPro" id="IPR029044">
    <property type="entry name" value="Nucleotide-diphossugar_trans"/>
</dbReference>
<dbReference type="InterPro" id="IPR051161">
    <property type="entry name" value="Mannose-6P_isomerase_type2"/>
</dbReference>
<dbReference type="SUPFAM" id="SSF159283">
    <property type="entry name" value="Guanosine diphospho-D-mannose pyrophosphorylase/mannose-6-phosphate isomerase linker domain"/>
    <property type="match status" value="1"/>
</dbReference>
<gene>
    <name evidence="7" type="ORF">METZ01_LOCUS65554</name>
</gene>
<dbReference type="Gene3D" id="3.90.550.10">
    <property type="entry name" value="Spore Coat Polysaccharide Biosynthesis Protein SpsA, Chain A"/>
    <property type="match status" value="1"/>
</dbReference>